<feature type="compositionally biased region" description="Polar residues" evidence="1">
    <location>
        <begin position="203"/>
        <end position="212"/>
    </location>
</feature>
<accession>X6M530</accession>
<proteinExistence type="predicted"/>
<evidence type="ECO:0000259" key="2">
    <source>
        <dbReference type="PROSITE" id="PS50222"/>
    </source>
</evidence>
<name>X6M530_RETFI</name>
<organism evidence="3 4">
    <name type="scientific">Reticulomyxa filosa</name>
    <dbReference type="NCBI Taxonomy" id="46433"/>
    <lineage>
        <taxon>Eukaryota</taxon>
        <taxon>Sar</taxon>
        <taxon>Rhizaria</taxon>
        <taxon>Retaria</taxon>
        <taxon>Foraminifera</taxon>
        <taxon>Monothalamids</taxon>
        <taxon>Reticulomyxidae</taxon>
        <taxon>Reticulomyxa</taxon>
    </lineage>
</organism>
<dbReference type="PROSITE" id="PS50222">
    <property type="entry name" value="EF_HAND_2"/>
    <property type="match status" value="1"/>
</dbReference>
<evidence type="ECO:0000313" key="4">
    <source>
        <dbReference type="Proteomes" id="UP000023152"/>
    </source>
</evidence>
<reference evidence="3 4" key="1">
    <citation type="journal article" date="2013" name="Curr. Biol.">
        <title>The Genome of the Foraminiferan Reticulomyxa filosa.</title>
        <authorList>
            <person name="Glockner G."/>
            <person name="Hulsmann N."/>
            <person name="Schleicher M."/>
            <person name="Noegel A.A."/>
            <person name="Eichinger L."/>
            <person name="Gallinger C."/>
            <person name="Pawlowski J."/>
            <person name="Sierra R."/>
            <person name="Euteneuer U."/>
            <person name="Pillet L."/>
            <person name="Moustafa A."/>
            <person name="Platzer M."/>
            <person name="Groth M."/>
            <person name="Szafranski K."/>
            <person name="Schliwa M."/>
        </authorList>
    </citation>
    <scope>NUCLEOTIDE SEQUENCE [LARGE SCALE GENOMIC DNA]</scope>
</reference>
<keyword evidence="4" id="KW-1185">Reference proteome</keyword>
<evidence type="ECO:0000256" key="1">
    <source>
        <dbReference type="SAM" id="MobiDB-lite"/>
    </source>
</evidence>
<feature type="compositionally biased region" description="Basic residues" evidence="1">
    <location>
        <begin position="164"/>
        <end position="186"/>
    </location>
</feature>
<feature type="region of interest" description="Disordered" evidence="1">
    <location>
        <begin position="157"/>
        <end position="218"/>
    </location>
</feature>
<feature type="non-terminal residue" evidence="3">
    <location>
        <position position="218"/>
    </location>
</feature>
<evidence type="ECO:0000313" key="3">
    <source>
        <dbReference type="EMBL" id="ETO08572.1"/>
    </source>
</evidence>
<dbReference type="Proteomes" id="UP000023152">
    <property type="component" value="Unassembled WGS sequence"/>
</dbReference>
<gene>
    <name evidence="3" type="ORF">RFI_28814</name>
</gene>
<feature type="region of interest" description="Disordered" evidence="1">
    <location>
        <begin position="20"/>
        <end position="73"/>
    </location>
</feature>
<dbReference type="InterPro" id="IPR002048">
    <property type="entry name" value="EF_hand_dom"/>
</dbReference>
<feature type="compositionally biased region" description="Basic and acidic residues" evidence="1">
    <location>
        <begin position="33"/>
        <end position="64"/>
    </location>
</feature>
<sequence length="218" mass="25427">MYLIYFFLFLQFQKHNESNASFETNDRAAATRGRIEAQEKKQKERPQHDSQKQEPAKTEEKETTTKTVEQVAGENVEIDSEEYQAKKIAAQELTRQVFEIMDAQHSGDLTWREMEKGLTTIGFDWTQIFKDITAKRHLLEQRLHTLQKLKSHKTALGDELQKKVHERRTKKKRDTTKKVKKIKKSLKKEEDTSPLVKKEEPDTSVTTPSSMTPHVVTD</sequence>
<comment type="caution">
    <text evidence="3">The sequence shown here is derived from an EMBL/GenBank/DDBJ whole genome shotgun (WGS) entry which is preliminary data.</text>
</comment>
<dbReference type="EMBL" id="ASPP01024880">
    <property type="protein sequence ID" value="ETO08572.1"/>
    <property type="molecule type" value="Genomic_DNA"/>
</dbReference>
<dbReference type="GO" id="GO:0005509">
    <property type="term" value="F:calcium ion binding"/>
    <property type="evidence" value="ECO:0007669"/>
    <property type="project" value="InterPro"/>
</dbReference>
<dbReference type="Gene3D" id="1.10.238.10">
    <property type="entry name" value="EF-hand"/>
    <property type="match status" value="1"/>
</dbReference>
<feature type="domain" description="EF-hand" evidence="2">
    <location>
        <begin position="89"/>
        <end position="124"/>
    </location>
</feature>
<dbReference type="AlphaFoldDB" id="X6M530"/>
<protein>
    <recommendedName>
        <fullName evidence="2">EF-hand domain-containing protein</fullName>
    </recommendedName>
</protein>
<feature type="compositionally biased region" description="Basic and acidic residues" evidence="1">
    <location>
        <begin position="187"/>
        <end position="201"/>
    </location>
</feature>